<dbReference type="GO" id="GO:0005743">
    <property type="term" value="C:mitochondrial inner membrane"/>
    <property type="evidence" value="ECO:0007669"/>
    <property type="project" value="TreeGrafter"/>
</dbReference>
<evidence type="ECO:0000256" key="1">
    <source>
        <dbReference type="ARBA" id="ARBA00022448"/>
    </source>
</evidence>
<dbReference type="GO" id="GO:0042626">
    <property type="term" value="F:ATPase-coupled transmembrane transporter activity"/>
    <property type="evidence" value="ECO:0007669"/>
    <property type="project" value="TreeGrafter"/>
</dbReference>
<dbReference type="EMBL" id="JAWJWE010000041">
    <property type="protein sequence ID" value="KAK6618552.1"/>
    <property type="molecule type" value="Genomic_DNA"/>
</dbReference>
<sequence length="333" mass="38123">METSCSIISPPVQLPAVTIPKFDGNSRMDQEFKDCFLSLVHNDCRNKVYMKNSIKVAGVSVTPDQVQQINRTSSTNWNSKAVLPEHFATFTSGKIPDSAEPSKTLDTDPVPLQYICRMSMANSDDEDQKTSSTELEHFLSIRRRETHIAALVIYNSYREEGCRCRGFFSGLILYCFCEPDSGKILINDQNIKDIDVESLRKNIVQDSVLFHYTICHNLHHGNLEKSTEDVYRAVTLANLHTSIFQWQKGYDTQMDERELKLSGGEKQRVAIVRAVLKDSPILVFYVATSSLDSITQEASPNVDKQWKEFQTDFENRHKINIKRQVFIHNYQVK</sequence>
<gene>
    <name evidence="6" type="ORF">RUM43_012943</name>
</gene>
<comment type="caution">
    <text evidence="6">The sequence shown here is derived from an EMBL/GenBank/DDBJ whole genome shotgun (WGS) entry which is preliminary data.</text>
</comment>
<dbReference type="PANTHER" id="PTHR24221:SF402">
    <property type="entry name" value="IRON-SULFUR CLUSTERS TRANSPORTER ABCB7, MITOCHONDRIAL"/>
    <property type="match status" value="1"/>
</dbReference>
<dbReference type="SUPFAM" id="SSF52540">
    <property type="entry name" value="P-loop containing nucleoside triphosphate hydrolases"/>
    <property type="match status" value="1"/>
</dbReference>
<feature type="domain" description="ABC transporter" evidence="5">
    <location>
        <begin position="174"/>
        <end position="283"/>
    </location>
</feature>
<evidence type="ECO:0000259" key="5">
    <source>
        <dbReference type="Pfam" id="PF00005"/>
    </source>
</evidence>
<evidence type="ECO:0000313" key="7">
    <source>
        <dbReference type="Proteomes" id="UP001372834"/>
    </source>
</evidence>
<evidence type="ECO:0000256" key="4">
    <source>
        <dbReference type="ARBA" id="ARBA00048046"/>
    </source>
</evidence>
<comment type="catalytic activity">
    <reaction evidence="4">
        <text>(glutathione)4[2Fe(III)-2S] cluster(in) + ATP + H2O = (glutathione)4[2Fe(III)-2S] cluster(out) + ADP + phosphate + H(+)</text>
        <dbReference type="Rhea" id="RHEA:67028"/>
        <dbReference type="ChEBI" id="CHEBI:15377"/>
        <dbReference type="ChEBI" id="CHEBI:15378"/>
        <dbReference type="ChEBI" id="CHEBI:30616"/>
        <dbReference type="ChEBI" id="CHEBI:43474"/>
        <dbReference type="ChEBI" id="CHEBI:167627"/>
        <dbReference type="ChEBI" id="CHEBI:456216"/>
    </reaction>
    <physiologicalReaction direction="left-to-right" evidence="4">
        <dbReference type="Rhea" id="RHEA:67029"/>
    </physiologicalReaction>
</comment>
<evidence type="ECO:0000256" key="3">
    <source>
        <dbReference type="ARBA" id="ARBA00042945"/>
    </source>
</evidence>
<proteinExistence type="predicted"/>
<dbReference type="GO" id="GO:0006879">
    <property type="term" value="P:intracellular iron ion homeostasis"/>
    <property type="evidence" value="ECO:0007669"/>
    <property type="project" value="TreeGrafter"/>
</dbReference>
<dbReference type="Gene3D" id="3.40.50.300">
    <property type="entry name" value="P-loop containing nucleotide triphosphate hydrolases"/>
    <property type="match status" value="1"/>
</dbReference>
<evidence type="ECO:0000256" key="2">
    <source>
        <dbReference type="ARBA" id="ARBA00041016"/>
    </source>
</evidence>
<dbReference type="GO" id="GO:0016887">
    <property type="term" value="F:ATP hydrolysis activity"/>
    <property type="evidence" value="ECO:0007669"/>
    <property type="project" value="InterPro"/>
</dbReference>
<dbReference type="InterPro" id="IPR027417">
    <property type="entry name" value="P-loop_NTPase"/>
</dbReference>
<dbReference type="PROSITE" id="PS00211">
    <property type="entry name" value="ABC_TRANSPORTER_1"/>
    <property type="match status" value="1"/>
</dbReference>
<dbReference type="InterPro" id="IPR003439">
    <property type="entry name" value="ABC_transporter-like_ATP-bd"/>
</dbReference>
<dbReference type="AlphaFoldDB" id="A0AAN8NJN3"/>
<dbReference type="InterPro" id="IPR017871">
    <property type="entry name" value="ABC_transporter-like_CS"/>
</dbReference>
<evidence type="ECO:0000313" key="6">
    <source>
        <dbReference type="EMBL" id="KAK6618552.1"/>
    </source>
</evidence>
<name>A0AAN8NJN3_POLSC</name>
<dbReference type="Proteomes" id="UP001372834">
    <property type="component" value="Unassembled WGS sequence"/>
</dbReference>
<dbReference type="PANTHER" id="PTHR24221">
    <property type="entry name" value="ATP-BINDING CASSETTE SUB-FAMILY B"/>
    <property type="match status" value="1"/>
</dbReference>
<organism evidence="6 7">
    <name type="scientific">Polyplax serrata</name>
    <name type="common">Common mouse louse</name>
    <dbReference type="NCBI Taxonomy" id="468196"/>
    <lineage>
        <taxon>Eukaryota</taxon>
        <taxon>Metazoa</taxon>
        <taxon>Ecdysozoa</taxon>
        <taxon>Arthropoda</taxon>
        <taxon>Hexapoda</taxon>
        <taxon>Insecta</taxon>
        <taxon>Pterygota</taxon>
        <taxon>Neoptera</taxon>
        <taxon>Paraneoptera</taxon>
        <taxon>Psocodea</taxon>
        <taxon>Troctomorpha</taxon>
        <taxon>Phthiraptera</taxon>
        <taxon>Anoplura</taxon>
        <taxon>Polyplacidae</taxon>
        <taxon>Polyplax</taxon>
    </lineage>
</organism>
<keyword evidence="1" id="KW-0813">Transport</keyword>
<dbReference type="Pfam" id="PF00005">
    <property type="entry name" value="ABC_tran"/>
    <property type="match status" value="1"/>
</dbReference>
<reference evidence="6 7" key="1">
    <citation type="submission" date="2023-10" db="EMBL/GenBank/DDBJ databases">
        <title>Genomes of two closely related lineages of the louse Polyplax serrata with different host specificities.</title>
        <authorList>
            <person name="Martinu J."/>
            <person name="Tarabai H."/>
            <person name="Stefka J."/>
            <person name="Hypsa V."/>
        </authorList>
    </citation>
    <scope>NUCLEOTIDE SEQUENCE [LARGE SCALE GENOMIC DNA]</scope>
    <source>
        <strain evidence="6">HR10_N</strain>
    </source>
</reference>
<dbReference type="GO" id="GO:0005524">
    <property type="term" value="F:ATP binding"/>
    <property type="evidence" value="ECO:0007669"/>
    <property type="project" value="InterPro"/>
</dbReference>
<protein>
    <recommendedName>
        <fullName evidence="2">Iron-sulfur clusters transporter ABCB7, mitochondrial</fullName>
    </recommendedName>
    <alternativeName>
        <fullName evidence="3">ATP-binding cassette sub-family B member 7, mitochondrial</fullName>
    </alternativeName>
</protein>
<dbReference type="InterPro" id="IPR039421">
    <property type="entry name" value="Type_1_exporter"/>
</dbReference>
<accession>A0AAN8NJN3</accession>